<reference evidence="10 11" key="1">
    <citation type="submission" date="2016-10" db="EMBL/GenBank/DDBJ databases">
        <title>Arsenicibacter rosenii gen. nov., sp. nov., an efficient arsenic-methylating bacterium isolated from an arsenic-contaminated paddy soil.</title>
        <authorList>
            <person name="Huang K."/>
        </authorList>
    </citation>
    <scope>NUCLEOTIDE SEQUENCE [LARGE SCALE GENOMIC DNA]</scope>
    <source>
        <strain evidence="10 11">SM-1</strain>
    </source>
</reference>
<evidence type="ECO:0000259" key="8">
    <source>
        <dbReference type="Pfam" id="PF02687"/>
    </source>
</evidence>
<gene>
    <name evidence="10" type="ORF">BLX24_13260</name>
</gene>
<evidence type="ECO:0000259" key="9">
    <source>
        <dbReference type="Pfam" id="PF12704"/>
    </source>
</evidence>
<feature type="domain" description="MacB-like periplasmic core" evidence="9">
    <location>
        <begin position="25"/>
        <end position="245"/>
    </location>
</feature>
<protein>
    <recommendedName>
        <fullName evidence="12">ABC transporter permease</fullName>
    </recommendedName>
</protein>
<organism evidence="10 11">
    <name type="scientific">Arsenicibacter rosenii</name>
    <dbReference type="NCBI Taxonomy" id="1750698"/>
    <lineage>
        <taxon>Bacteria</taxon>
        <taxon>Pseudomonadati</taxon>
        <taxon>Bacteroidota</taxon>
        <taxon>Cytophagia</taxon>
        <taxon>Cytophagales</taxon>
        <taxon>Spirosomataceae</taxon>
        <taxon>Arsenicibacter</taxon>
    </lineage>
</organism>
<feature type="transmembrane region" description="Helical" evidence="7">
    <location>
        <begin position="20"/>
        <end position="46"/>
    </location>
</feature>
<accession>A0A1S2VL65</accession>
<dbReference type="Pfam" id="PF02687">
    <property type="entry name" value="FtsX"/>
    <property type="match status" value="1"/>
</dbReference>
<dbReference type="PANTHER" id="PTHR30489:SF0">
    <property type="entry name" value="LIPOPROTEIN-RELEASING SYSTEM TRANSMEMBRANE PROTEIN LOLE"/>
    <property type="match status" value="1"/>
</dbReference>
<dbReference type="EMBL" id="MORL01000006">
    <property type="protein sequence ID" value="OIN58538.1"/>
    <property type="molecule type" value="Genomic_DNA"/>
</dbReference>
<dbReference type="AlphaFoldDB" id="A0A1S2VL65"/>
<feature type="transmembrane region" description="Helical" evidence="7">
    <location>
        <begin position="379"/>
        <end position="398"/>
    </location>
</feature>
<keyword evidence="4 7" id="KW-0812">Transmembrane</keyword>
<dbReference type="GO" id="GO:0044874">
    <property type="term" value="P:lipoprotein localization to outer membrane"/>
    <property type="evidence" value="ECO:0007669"/>
    <property type="project" value="TreeGrafter"/>
</dbReference>
<proteinExistence type="inferred from homology"/>
<evidence type="ECO:0000256" key="5">
    <source>
        <dbReference type="ARBA" id="ARBA00022989"/>
    </source>
</evidence>
<comment type="similarity">
    <text evidence="2">Belongs to the ABC-4 integral membrane protein family. LolC/E subfamily.</text>
</comment>
<feature type="domain" description="ABC3 transporter permease C-terminal" evidence="8">
    <location>
        <begin position="283"/>
        <end position="404"/>
    </location>
</feature>
<dbReference type="InterPro" id="IPR025857">
    <property type="entry name" value="MacB_PCD"/>
</dbReference>
<name>A0A1S2VL65_9BACT</name>
<evidence type="ECO:0008006" key="12">
    <source>
        <dbReference type="Google" id="ProtNLM"/>
    </source>
</evidence>
<keyword evidence="3" id="KW-1003">Cell membrane</keyword>
<evidence type="ECO:0000256" key="2">
    <source>
        <dbReference type="ARBA" id="ARBA00005236"/>
    </source>
</evidence>
<evidence type="ECO:0000256" key="7">
    <source>
        <dbReference type="SAM" id="Phobius"/>
    </source>
</evidence>
<evidence type="ECO:0000313" key="10">
    <source>
        <dbReference type="EMBL" id="OIN58538.1"/>
    </source>
</evidence>
<keyword evidence="5 7" id="KW-1133">Transmembrane helix</keyword>
<dbReference type="PANTHER" id="PTHR30489">
    <property type="entry name" value="LIPOPROTEIN-RELEASING SYSTEM TRANSMEMBRANE PROTEIN LOLE"/>
    <property type="match status" value="1"/>
</dbReference>
<dbReference type="GO" id="GO:0098797">
    <property type="term" value="C:plasma membrane protein complex"/>
    <property type="evidence" value="ECO:0007669"/>
    <property type="project" value="TreeGrafter"/>
</dbReference>
<dbReference type="Proteomes" id="UP000181790">
    <property type="component" value="Unassembled WGS sequence"/>
</dbReference>
<evidence type="ECO:0000256" key="4">
    <source>
        <dbReference type="ARBA" id="ARBA00022692"/>
    </source>
</evidence>
<comment type="caution">
    <text evidence="10">The sequence shown here is derived from an EMBL/GenBank/DDBJ whole genome shotgun (WGS) entry which is preliminary data.</text>
</comment>
<dbReference type="Pfam" id="PF12704">
    <property type="entry name" value="MacB_PCD"/>
    <property type="match status" value="1"/>
</dbReference>
<sequence>MNLPFWIAKRYFFTRKKRSFISWLSVLSMLGVGVGTMALVIVLSVFNGMEELNRSIFKTFEADLTVTPKAGKRFTASPALWATMRKTPGLELITPVIQDNALARYAGRQTVVRVKGVDNSYLKRRQLDSVLVEGRFYLLRNGVNYAIVGDGIRRDLGVSPEDILTPLELWYPNAKPGQKTLNLMSENAFNQQYLNVSGVFFIEAQYDNYVIAPIGVTRELVGYGPDEISRVEIQLKDTVDEEEAKLTLQDVLGDTFLVQTRDDLNKDLFRAIRIEKLFVTLTLAFIILIASVNIFFSLSMLVIEKQENIKTLFAMGATRQLVRRIFLAEGVIVAMTGAVTGLLLGLLICYLQEQFGFVKFGTQQTVIDAYPVKIEWGDIAVTGIVVTVFTILTSWFPAQRAANIKFR</sequence>
<feature type="transmembrane region" description="Helical" evidence="7">
    <location>
        <begin position="277"/>
        <end position="303"/>
    </location>
</feature>
<dbReference type="OrthoDB" id="1522724at2"/>
<evidence type="ECO:0000256" key="3">
    <source>
        <dbReference type="ARBA" id="ARBA00022475"/>
    </source>
</evidence>
<evidence type="ECO:0000313" key="11">
    <source>
        <dbReference type="Proteomes" id="UP000181790"/>
    </source>
</evidence>
<keyword evidence="11" id="KW-1185">Reference proteome</keyword>
<comment type="subcellular location">
    <subcellularLocation>
        <location evidence="1">Cell membrane</location>
        <topology evidence="1">Multi-pass membrane protein</topology>
    </subcellularLocation>
</comment>
<dbReference type="RefSeq" id="WP_071503647.1">
    <property type="nucleotide sequence ID" value="NZ_MORL01000006.1"/>
</dbReference>
<evidence type="ECO:0000256" key="6">
    <source>
        <dbReference type="ARBA" id="ARBA00023136"/>
    </source>
</evidence>
<keyword evidence="6 7" id="KW-0472">Membrane</keyword>
<dbReference type="InterPro" id="IPR051447">
    <property type="entry name" value="Lipoprotein-release_system"/>
</dbReference>
<feature type="transmembrane region" description="Helical" evidence="7">
    <location>
        <begin position="324"/>
        <end position="348"/>
    </location>
</feature>
<dbReference type="InterPro" id="IPR003838">
    <property type="entry name" value="ABC3_permease_C"/>
</dbReference>
<evidence type="ECO:0000256" key="1">
    <source>
        <dbReference type="ARBA" id="ARBA00004651"/>
    </source>
</evidence>